<dbReference type="Gene3D" id="2.40.110.10">
    <property type="entry name" value="Butyryl-CoA Dehydrogenase, subunit A, domain 2"/>
    <property type="match status" value="1"/>
</dbReference>
<reference evidence="7" key="2">
    <citation type="submission" date="2020-09" db="EMBL/GenBank/DDBJ databases">
        <authorList>
            <person name="Sun Q."/>
            <person name="Zhou Y."/>
        </authorList>
    </citation>
    <scope>NUCLEOTIDE SEQUENCE</scope>
    <source>
        <strain evidence="7">CGMCC 1.12987</strain>
    </source>
</reference>
<dbReference type="Gene3D" id="1.20.140.10">
    <property type="entry name" value="Butyryl-CoA Dehydrogenase, subunit A, domain 3"/>
    <property type="match status" value="1"/>
</dbReference>
<comment type="cofactor">
    <cofactor evidence="1">
        <name>FAD</name>
        <dbReference type="ChEBI" id="CHEBI:57692"/>
    </cofactor>
</comment>
<accession>A0A917D8M6</accession>
<name>A0A917D8M6_9BACL</name>
<keyword evidence="3" id="KW-0285">Flavoprotein</keyword>
<evidence type="ECO:0000259" key="6">
    <source>
        <dbReference type="Pfam" id="PF02771"/>
    </source>
</evidence>
<keyword evidence="8" id="KW-1185">Reference proteome</keyword>
<dbReference type="PANTHER" id="PTHR43884:SF12">
    <property type="entry name" value="ISOVALERYL-COA DEHYDROGENASE, MITOCHONDRIAL-RELATED"/>
    <property type="match status" value="1"/>
</dbReference>
<dbReference type="GO" id="GO:0050660">
    <property type="term" value="F:flavin adenine dinucleotide binding"/>
    <property type="evidence" value="ECO:0007669"/>
    <property type="project" value="InterPro"/>
</dbReference>
<dbReference type="InterPro" id="IPR036250">
    <property type="entry name" value="AcylCo_DH-like_C"/>
</dbReference>
<dbReference type="InterPro" id="IPR046373">
    <property type="entry name" value="Acyl-CoA_Oxase/DH_mid-dom_sf"/>
</dbReference>
<proteinExistence type="inferred from homology"/>
<comment type="similarity">
    <text evidence="2">Belongs to the acyl-CoA dehydrogenase family.</text>
</comment>
<protein>
    <submittedName>
        <fullName evidence="7">Acyl-CoA dehydrogenase</fullName>
    </submittedName>
</protein>
<dbReference type="GO" id="GO:0003995">
    <property type="term" value="F:acyl-CoA dehydrogenase activity"/>
    <property type="evidence" value="ECO:0007669"/>
    <property type="project" value="TreeGrafter"/>
</dbReference>
<evidence type="ECO:0000256" key="3">
    <source>
        <dbReference type="ARBA" id="ARBA00022630"/>
    </source>
</evidence>
<dbReference type="Pfam" id="PF02771">
    <property type="entry name" value="Acyl-CoA_dh_N"/>
    <property type="match status" value="1"/>
</dbReference>
<dbReference type="PANTHER" id="PTHR43884">
    <property type="entry name" value="ACYL-COA DEHYDROGENASE"/>
    <property type="match status" value="1"/>
</dbReference>
<dbReference type="AlphaFoldDB" id="A0A917D8M6"/>
<dbReference type="InterPro" id="IPR009075">
    <property type="entry name" value="AcylCo_DH/oxidase_C"/>
</dbReference>
<evidence type="ECO:0000259" key="5">
    <source>
        <dbReference type="Pfam" id="PF00441"/>
    </source>
</evidence>
<organism evidence="7 8">
    <name type="scientific">Paenibacillus abyssi</name>
    <dbReference type="NCBI Taxonomy" id="1340531"/>
    <lineage>
        <taxon>Bacteria</taxon>
        <taxon>Bacillati</taxon>
        <taxon>Bacillota</taxon>
        <taxon>Bacilli</taxon>
        <taxon>Bacillales</taxon>
        <taxon>Paenibacillaceae</taxon>
        <taxon>Paenibacillus</taxon>
    </lineage>
</organism>
<dbReference type="Pfam" id="PF00441">
    <property type="entry name" value="Acyl-CoA_dh_1"/>
    <property type="match status" value="1"/>
</dbReference>
<feature type="domain" description="Acyl-CoA dehydrogenase/oxidase N-terminal" evidence="6">
    <location>
        <begin position="7"/>
        <end position="105"/>
    </location>
</feature>
<feature type="domain" description="Acyl-CoA dehydrogenase/oxidase C-terminal" evidence="5">
    <location>
        <begin position="238"/>
        <end position="344"/>
    </location>
</feature>
<gene>
    <name evidence="7" type="ORF">GCM10010916_33210</name>
</gene>
<evidence type="ECO:0000256" key="2">
    <source>
        <dbReference type="ARBA" id="ARBA00009347"/>
    </source>
</evidence>
<dbReference type="Proteomes" id="UP000644756">
    <property type="component" value="Unassembled WGS sequence"/>
</dbReference>
<dbReference type="InterPro" id="IPR009100">
    <property type="entry name" value="AcylCoA_DH/oxidase_NM_dom_sf"/>
</dbReference>
<dbReference type="SUPFAM" id="SSF47203">
    <property type="entry name" value="Acyl-CoA dehydrogenase C-terminal domain-like"/>
    <property type="match status" value="1"/>
</dbReference>
<evidence type="ECO:0000256" key="1">
    <source>
        <dbReference type="ARBA" id="ARBA00001974"/>
    </source>
</evidence>
<dbReference type="InterPro" id="IPR037069">
    <property type="entry name" value="AcylCoA_DH/ox_N_sf"/>
</dbReference>
<keyword evidence="4" id="KW-0274">FAD</keyword>
<evidence type="ECO:0000313" key="8">
    <source>
        <dbReference type="Proteomes" id="UP000644756"/>
    </source>
</evidence>
<sequence>MILQNDVNKNVTELINDIVHVIRSGHIQPNEPALSAMWPLLAKNGFHRMLIDSRYGGKGLELREYISAIRQLAYGDGAIALAVHVHNFAVYILNELGNEQFRQRLNAWLDQGSMVSLARSEHGRDYRYDFATRIVRVEKALLLSGQKDFCTLAGLADYYVVFAQTTDSAPSMDSLQVCVADAKHRAVEVMKTNGLEAMAASSTYSVRFTEYELSPVDLIGEPGSMSHLINPDLLTLGFCAINLGMAEYAADQFIEHERKLNHKTASNHEVVRWLGRMDVYCRSAELLLNEAILSRPHNDEQSGVCLRRAKAASDQLIQEITEGAVQYSGIEGLMSKNNFLALRNNAYATRVLPPNIQRCLMALGMERAKK</sequence>
<evidence type="ECO:0000313" key="7">
    <source>
        <dbReference type="EMBL" id="GGG13630.1"/>
    </source>
</evidence>
<dbReference type="SUPFAM" id="SSF56645">
    <property type="entry name" value="Acyl-CoA dehydrogenase NM domain-like"/>
    <property type="match status" value="1"/>
</dbReference>
<dbReference type="EMBL" id="BMGR01000011">
    <property type="protein sequence ID" value="GGG13630.1"/>
    <property type="molecule type" value="Genomic_DNA"/>
</dbReference>
<comment type="caution">
    <text evidence="7">The sequence shown here is derived from an EMBL/GenBank/DDBJ whole genome shotgun (WGS) entry which is preliminary data.</text>
</comment>
<reference evidence="7" key="1">
    <citation type="journal article" date="2014" name="Int. J. Syst. Evol. Microbiol.">
        <title>Complete genome sequence of Corynebacterium casei LMG S-19264T (=DSM 44701T), isolated from a smear-ripened cheese.</title>
        <authorList>
            <consortium name="US DOE Joint Genome Institute (JGI-PGF)"/>
            <person name="Walter F."/>
            <person name="Albersmeier A."/>
            <person name="Kalinowski J."/>
            <person name="Ruckert C."/>
        </authorList>
    </citation>
    <scope>NUCLEOTIDE SEQUENCE</scope>
    <source>
        <strain evidence="7">CGMCC 1.12987</strain>
    </source>
</reference>
<dbReference type="InterPro" id="IPR013786">
    <property type="entry name" value="AcylCoA_DH/ox_N"/>
</dbReference>
<dbReference type="RefSeq" id="WP_188532199.1">
    <property type="nucleotide sequence ID" value="NZ_BMGR01000011.1"/>
</dbReference>
<dbReference type="Gene3D" id="1.10.540.10">
    <property type="entry name" value="Acyl-CoA dehydrogenase/oxidase, N-terminal domain"/>
    <property type="match status" value="1"/>
</dbReference>
<evidence type="ECO:0000256" key="4">
    <source>
        <dbReference type="ARBA" id="ARBA00022827"/>
    </source>
</evidence>